<evidence type="ECO:0000259" key="1">
    <source>
        <dbReference type="Pfam" id="PF12770"/>
    </source>
</evidence>
<comment type="caution">
    <text evidence="3">The sequence shown here is derived from an EMBL/GenBank/DDBJ whole genome shotgun (WGS) entry which is preliminary data.</text>
</comment>
<dbReference type="Pfam" id="PF24096">
    <property type="entry name" value="DUF7379"/>
    <property type="match status" value="1"/>
</dbReference>
<evidence type="ECO:0000313" key="4">
    <source>
        <dbReference type="Proteomes" id="UP001255416"/>
    </source>
</evidence>
<reference evidence="4" key="1">
    <citation type="submission" date="2023-05" db="EMBL/GenBank/DDBJ databases">
        <title>Sedimentitalea sp. nov. JM2-8.</title>
        <authorList>
            <person name="Huang J."/>
        </authorList>
    </citation>
    <scope>NUCLEOTIDE SEQUENCE [LARGE SCALE GENOMIC DNA]</scope>
    <source>
        <strain evidence="4">KHS03</strain>
    </source>
</reference>
<keyword evidence="4" id="KW-1185">Reference proteome</keyword>
<dbReference type="Gene3D" id="3.40.50.1820">
    <property type="entry name" value="alpha/beta hydrolase"/>
    <property type="match status" value="2"/>
</dbReference>
<gene>
    <name evidence="3" type="ORF">QO231_04700</name>
</gene>
<dbReference type="InterPro" id="IPR003386">
    <property type="entry name" value="LACT/PDAT_acylTrfase"/>
</dbReference>
<dbReference type="EMBL" id="JASMWN010000002">
    <property type="protein sequence ID" value="MDU9003148.1"/>
    <property type="molecule type" value="Genomic_DNA"/>
</dbReference>
<dbReference type="Pfam" id="PF02450">
    <property type="entry name" value="LCAT"/>
    <property type="match status" value="1"/>
</dbReference>
<dbReference type="InterPro" id="IPR024983">
    <property type="entry name" value="CHAT_dom"/>
</dbReference>
<accession>A0ABU3VAM6</accession>
<dbReference type="RefSeq" id="WP_316773787.1">
    <property type="nucleotide sequence ID" value="NZ_JASMWN010000002.1"/>
</dbReference>
<sequence>MSKIFLPGQRVTVSQEEVVWPEHLSGVMTGKVIAAGHVSQGRGGDGSADAFAVSGTEATDIMEIEFEDGLRLWQSVESAATDFQPTASRSGEDAALAIPRELVFTGQDGQSRGVGKYLVRAVRLLRGDPVGQAGKLSALALARKIEESINPGFYRCERKVVNGLGTIDLKTVKSADIPTDKKILIMVHGTFSSTQGSFGELAVAPGEEVWQPLMAAYPGGIYALEHASVTESPIKNAIDLLDALPKGAKISLMSHSRGGMVCELISRAAREDIAKNGAIDGTDMAIFKLFPNRTAQLKELEALGKALASKKPEVNRIVRVAGPLAGTTLASERLDRYLSIALNVFELIPVLRRTGAADLLKSFLLAFIRTKADPKTLPGLEAMMPTSPLTRMLNRPDVTYTNGLRVIGGDTEGSGVLRRLGVFAADLFFRADHDFVVDTASMTRGGPRVSLVKPFLVKGPEVSHFSYFHNTESRREIIGAAIEDDRSFLVLPSSRGVLSGEMPPEERFPELESRGSANDPVCFVLPGVMGSHLSQDKDWIWTNPLQIAFGGLDRIRIGRNDVRSTNPVKTYYWDLCRYLSRTHKVVSFDYDWRLSILDQGHADAARKLAALVEAELNRTTRPIRFLAHSMGGLVVRAMFQARPDLWTRIKQRKDSRFVMLGTPNGGAFSMMYTLLGRDSAIKKLEMVDFKHDMPELLRIVAGMPGALQLLPSDDEGRYLSDEFWEQLHTLHGTDWVKPSKETLKVARTGHKALAAHQLDPDLTCYVAGLGTKNTISSVRLDPTASGKDRIQFFATPEGDGTVTWATGIPDGIPTWYAHAIHGDLPKTREAFPAYLDLLQTGTTARLTQHKPSISRAGATAPTRVLETPVELFPDQQEILDDFMGGSSGAPDAMAKQVRPTKVSVLHGNLRFASYPVTVGHHIDDPMMGAEKALDECLDHTLTNVRNLDLYPGDIETCEVILREDRAPQGAVVVGLGTYGSLTPGALKDTFRQAVLRYGLVTRERRKNLPSLGNAPTAPLGLSTLLIGHRGANITIQQSVEAILQAVAEANEALDDTPIEHLEFVELFDDTAFQAASALDYVQSMGRMGNMFAFDGEIRMVGDARVRTHYGMQRDWWQRITVKSDKRDDDAKESANLGLSFTAISENARADFQTTAYQPRVLQQLLTQRKSGTAVDRDVGRLLFELLVPGDLKTFAKNNENIMLILDKQTAAYPWELMEDDFKRYEFSGVRPAEEQGPSRDTGPLVVRAPVIRRLITSGPKVSRPNDLSALVVGDPVSDLAALSGAREEAEIVNTLLFKAGWKTSHLDQPENGFEVIKEMILSPAKIVHLAGHGVYASEKYDRTGMVLGKDLFLTVTEIKQMRYVPEFVFMNCCHIGHVGTEVNEIAASLSVAFIERGVRAVIAAGWEVDDGAAKQFARSFYTAMLAGHTFGKSVHLAREQVFQGFPKTNTWGAYQCYGDPDYRFRDITADTGESSQTRYYSVAQATKAAQNIAEKAGSTRQGRASLMAQLVDIELSVKPDWEKDGAWCAEMGKAYSRLNAFDTAIAYLDKSMRATGRHGSMGAKHRLVDLSVRQACRNWQACDSQKERTAAARSVRAAVKNALASYDQLDMLAGGDPSAYRQCLRGAALKCQALSEVGASRVKTLKLMTENYHAALHTSLASDPDRINLYAGINWLTGVVILSTLDAENTEHAASSTAVWMDRLAAESIVQDRTEPSFWNGIVRPQTDVLRGLLDPGCADSKAEAEIQLCLDRAWRRGGSFRQTASIRDQISFIKAMMAQVDAQKGEWLTRIERVVSDLTGDAEI</sequence>
<dbReference type="PANTHER" id="PTHR37946">
    <property type="entry name" value="SLL1969 PROTEIN"/>
    <property type="match status" value="1"/>
</dbReference>
<protein>
    <submittedName>
        <fullName evidence="3">CHAT domain-containing protein</fullName>
    </submittedName>
</protein>
<feature type="domain" description="CHAT" evidence="1">
    <location>
        <begin position="1177"/>
        <end position="1459"/>
    </location>
</feature>
<evidence type="ECO:0000313" key="3">
    <source>
        <dbReference type="EMBL" id="MDU9003148.1"/>
    </source>
</evidence>
<proteinExistence type="predicted"/>
<dbReference type="PANTHER" id="PTHR37946:SF1">
    <property type="entry name" value="SLL1969 PROTEIN"/>
    <property type="match status" value="1"/>
</dbReference>
<dbReference type="SUPFAM" id="SSF53474">
    <property type="entry name" value="alpha/beta-Hydrolases"/>
    <property type="match status" value="2"/>
</dbReference>
<dbReference type="Pfam" id="PF12770">
    <property type="entry name" value="CHAT"/>
    <property type="match status" value="1"/>
</dbReference>
<dbReference type="InterPro" id="IPR029058">
    <property type="entry name" value="AB_hydrolase_fold"/>
</dbReference>
<organism evidence="3 4">
    <name type="scientific">Sedimentitalea todarodis</name>
    <dbReference type="NCBI Taxonomy" id="1631240"/>
    <lineage>
        <taxon>Bacteria</taxon>
        <taxon>Pseudomonadati</taxon>
        <taxon>Pseudomonadota</taxon>
        <taxon>Alphaproteobacteria</taxon>
        <taxon>Rhodobacterales</taxon>
        <taxon>Paracoccaceae</taxon>
        <taxon>Sedimentitalea</taxon>
    </lineage>
</organism>
<dbReference type="InterPro" id="IPR055803">
    <property type="entry name" value="DUF7379"/>
</dbReference>
<evidence type="ECO:0000259" key="2">
    <source>
        <dbReference type="Pfam" id="PF24096"/>
    </source>
</evidence>
<dbReference type="Proteomes" id="UP001255416">
    <property type="component" value="Unassembled WGS sequence"/>
</dbReference>
<name>A0ABU3VAM6_9RHOB</name>
<feature type="domain" description="DUF7379" evidence="2">
    <location>
        <begin position="184"/>
        <end position="269"/>
    </location>
</feature>